<dbReference type="AlphaFoldDB" id="A0A5J6WZX4"/>
<gene>
    <name evidence="1" type="ORF">FE240_14670</name>
</gene>
<organism evidence="1 2">
    <name type="scientific">Aeromonas simiae</name>
    <dbReference type="NCBI Taxonomy" id="218936"/>
    <lineage>
        <taxon>Bacteria</taxon>
        <taxon>Pseudomonadati</taxon>
        <taxon>Pseudomonadota</taxon>
        <taxon>Gammaproteobacteria</taxon>
        <taxon>Aeromonadales</taxon>
        <taxon>Aeromonadaceae</taxon>
        <taxon>Aeromonas</taxon>
    </lineage>
</organism>
<name>A0A5J6WZX4_9GAMM</name>
<proteinExistence type="predicted"/>
<keyword evidence="2" id="KW-1185">Reference proteome</keyword>
<sequence length="90" mass="10510">MPQKRDKDGLSYEAQVITVCAPAARHRPCGKHSRFCLEPEGHYSMTTAPLTANLQQHTPMMQRCFDVDLNTILWIQFIYLRFDLRFLRPS</sequence>
<accession>A0A5J6WZX4</accession>
<protein>
    <submittedName>
        <fullName evidence="1">Uncharacterized protein</fullName>
    </submittedName>
</protein>
<evidence type="ECO:0000313" key="1">
    <source>
        <dbReference type="EMBL" id="QFI55821.1"/>
    </source>
</evidence>
<dbReference type="RefSeq" id="WP_193001948.1">
    <property type="nucleotide sequence ID" value="NZ_CP040449.1"/>
</dbReference>
<dbReference type="EMBL" id="CP040449">
    <property type="protein sequence ID" value="QFI55821.1"/>
    <property type="molecule type" value="Genomic_DNA"/>
</dbReference>
<dbReference type="Proteomes" id="UP000594034">
    <property type="component" value="Chromosome"/>
</dbReference>
<evidence type="ECO:0000313" key="2">
    <source>
        <dbReference type="Proteomes" id="UP000594034"/>
    </source>
</evidence>
<reference evidence="1 2" key="1">
    <citation type="submission" date="2019-05" db="EMBL/GenBank/DDBJ databases">
        <title>OXA-830, a novel chromosomally encoded expanded-spectrum class D beta-lactamase in Aeromonas simiae.</title>
        <authorList>
            <person name="Zhou W."/>
            <person name="Chen Q."/>
        </authorList>
    </citation>
    <scope>NUCLEOTIDE SEQUENCE [LARGE SCALE GENOMIC DNA]</scope>
    <source>
        <strain evidence="1 2">A6</strain>
    </source>
</reference>
<dbReference type="KEGG" id="asim:FE240_14670"/>